<reference evidence="2" key="7">
    <citation type="journal article" date="2005" name="Science">
        <title>The Transcriptional Landscape of the Mammalian Genome.</title>
        <authorList>
            <consortium name="The FANTOM Consortium"/>
            <consortium name="Riken Genome Exploration Research Group and Genome Science Group (Genome Network Project Core Group)"/>
        </authorList>
    </citation>
    <scope>NUCLEOTIDE SEQUENCE</scope>
    <source>
        <strain evidence="2">C57BL/6J</strain>
        <tissue evidence="2">Retina</tissue>
    </source>
</reference>
<reference evidence="2" key="8">
    <citation type="journal article" date="2005" name="Science">
        <title>Antisense Transcription in the Mammalian Transcriptome.</title>
        <authorList>
            <consortium name="RIKEN Genome Exploration Research Group and Genome Science Group (Genome Network Project Core Group) and the FANTOM Consortium"/>
        </authorList>
    </citation>
    <scope>NUCLEOTIDE SEQUENCE</scope>
    <source>
        <strain evidence="2">C57BL/6J</strain>
        <tissue evidence="2">Retina</tissue>
    </source>
</reference>
<sequence length="111" mass="12513">MKRWKVMEEPTCYWGRIVSPGREKDWFSPPSEASTPLLWCYHKIQTRSLSCQFINSAVPEASGIEEEVSALCLIKRAGAFPAGFVRGPKADGQADQWRQVDRQADPTLGEE</sequence>
<reference evidence="2" key="1">
    <citation type="journal article" date="1999" name="Methods Enzymol.">
        <title>High-efficiency full-length cDNA cloning.</title>
        <authorList>
            <person name="Carninci P."/>
            <person name="Hayashizaki Y."/>
        </authorList>
    </citation>
    <scope>NUCLEOTIDE SEQUENCE</scope>
    <source>
        <strain evidence="2">C57BL/6J</strain>
        <tissue evidence="2">Retina</tissue>
    </source>
</reference>
<reference evidence="2" key="2">
    <citation type="journal article" date="2000" name="Genome Res.">
        <title>Normalization and subtraction of cap-trapper-selected cDNAs to prepare full-length cDNA libraries for rapid discovery of new genes.</title>
        <authorList>
            <person name="Carninci P."/>
            <person name="Shibata Y."/>
            <person name="Hayatsu N."/>
            <person name="Sugahara Y."/>
            <person name="Shibata K."/>
            <person name="Itoh M."/>
            <person name="Konno H."/>
            <person name="Okazaki Y."/>
            <person name="Muramatsu M."/>
            <person name="Hayashizaki Y."/>
        </authorList>
    </citation>
    <scope>NUCLEOTIDE SEQUENCE</scope>
    <source>
        <strain evidence="2">C57BL/6J</strain>
        <tissue evidence="2">Retina</tissue>
    </source>
</reference>
<protein>
    <submittedName>
        <fullName evidence="2">Uncharacterized protein</fullName>
    </submittedName>
</protein>
<reference evidence="2" key="6">
    <citation type="journal article" date="2002" name="Nature">
        <title>Analysis of the mouse transcriptome based on functional annotation of 60,770 full-length cDNAs.</title>
        <authorList>
            <consortium name="The FANTOM Consortium and the RIKEN Genome Exploration Research Group Phase I and II Team"/>
        </authorList>
    </citation>
    <scope>NUCLEOTIDE SEQUENCE</scope>
    <source>
        <strain evidence="2">C57BL/6J</strain>
        <tissue evidence="2">Retina</tissue>
    </source>
</reference>
<accession>Q8C8Q9</accession>
<proteinExistence type="evidence at transcript level"/>
<reference evidence="2" key="5">
    <citation type="submission" date="2001-07" db="EMBL/GenBank/DDBJ databases">
        <authorList>
            <person name="Adachi J."/>
            <person name="Aizawa K."/>
            <person name="Akimura T."/>
            <person name="Arakawa T."/>
            <person name="Bono H."/>
            <person name="Carninci P."/>
            <person name="Fukuda S."/>
            <person name="Furuno M."/>
            <person name="Hanagaki T."/>
            <person name="Hara A."/>
            <person name="Hashizume W."/>
            <person name="Hayashida K."/>
            <person name="Hayatsu N."/>
            <person name="Hiramoto K."/>
            <person name="Hiraoka T."/>
            <person name="Hirozane T."/>
            <person name="Hori F."/>
            <person name="Imotani K."/>
            <person name="Ishii Y."/>
            <person name="Itoh M."/>
            <person name="Kagawa I."/>
            <person name="Kasukawa T."/>
            <person name="Katoh H."/>
            <person name="Kawai J."/>
            <person name="Kojima Y."/>
            <person name="Kondo S."/>
            <person name="Konno H."/>
            <person name="Kouda M."/>
            <person name="Koya S."/>
            <person name="Kurihara C."/>
            <person name="Matsuyama T."/>
            <person name="Miyazaki A."/>
            <person name="Murata M."/>
            <person name="Nakamura M."/>
            <person name="Nishi K."/>
            <person name="Nomura K."/>
            <person name="Numazaki R."/>
            <person name="Ohno M."/>
            <person name="Ohsato N."/>
            <person name="Okazaki Y."/>
            <person name="Saito R."/>
            <person name="Saitoh H."/>
            <person name="Sakai C."/>
            <person name="Sakai K."/>
            <person name="Sakazume N."/>
            <person name="Sano H."/>
            <person name="Sasaki D."/>
            <person name="Shibata K."/>
            <person name="Shinagawa A."/>
            <person name="Shiraki T."/>
            <person name="Sogabe Y."/>
            <person name="Tagami M."/>
            <person name="Tagawa A."/>
            <person name="Takahashi F."/>
            <person name="Takaku-Akahira S."/>
            <person name="Takeda Y."/>
            <person name="Tanaka T."/>
            <person name="Tomaru A."/>
            <person name="Toya T."/>
            <person name="Yasunishi A."/>
            <person name="Muramatsu M."/>
            <person name="Hayashizaki Y."/>
        </authorList>
    </citation>
    <scope>NUCLEOTIDE SEQUENCE</scope>
    <source>
        <strain evidence="2">C57BL/6J</strain>
        <tissue evidence="2">Retina</tissue>
    </source>
</reference>
<dbReference type="AlphaFoldDB" id="Q8C8Q9"/>
<name>Q8C8Q9_MOUSE</name>
<evidence type="ECO:0000313" key="2">
    <source>
        <dbReference type="EMBL" id="BAC32028.1"/>
    </source>
</evidence>
<evidence type="ECO:0000256" key="1">
    <source>
        <dbReference type="SAM" id="MobiDB-lite"/>
    </source>
</evidence>
<organism evidence="2">
    <name type="scientific">Mus musculus</name>
    <name type="common">Mouse</name>
    <dbReference type="NCBI Taxonomy" id="10090"/>
    <lineage>
        <taxon>Eukaryota</taxon>
        <taxon>Metazoa</taxon>
        <taxon>Chordata</taxon>
        <taxon>Craniata</taxon>
        <taxon>Vertebrata</taxon>
        <taxon>Euteleostomi</taxon>
        <taxon>Mammalia</taxon>
        <taxon>Eutheria</taxon>
        <taxon>Euarchontoglires</taxon>
        <taxon>Glires</taxon>
        <taxon>Rodentia</taxon>
        <taxon>Myomorpha</taxon>
        <taxon>Muroidea</taxon>
        <taxon>Muridae</taxon>
        <taxon>Murinae</taxon>
        <taxon>Mus</taxon>
        <taxon>Mus</taxon>
    </lineage>
</organism>
<reference evidence="2" key="3">
    <citation type="journal article" date="2000" name="Genome Res.">
        <title>RIKEN integrated sequence analysis (RISA) system--384-format sequencing pipeline with 384 multicapillary sequencer.</title>
        <authorList>
            <person name="Shibata K."/>
            <person name="Itoh M."/>
            <person name="Aizawa K."/>
            <person name="Nagaoka S."/>
            <person name="Sasaki N."/>
            <person name="Carninci P."/>
            <person name="Konno H."/>
            <person name="Akiyama J."/>
            <person name="Nishi K."/>
            <person name="Kitsunai T."/>
            <person name="Tashiro H."/>
            <person name="Itoh M."/>
            <person name="Sumi N."/>
            <person name="Ishii Y."/>
            <person name="Nakamura S."/>
            <person name="Hazama M."/>
            <person name="Nishine T."/>
            <person name="Harada A."/>
            <person name="Yamamoto R."/>
            <person name="Matsumoto H."/>
            <person name="Sakaguchi S."/>
            <person name="Ikegami T."/>
            <person name="Kashiwagi K."/>
            <person name="Fujiwake S."/>
            <person name="Inoue K."/>
            <person name="Togawa Y."/>
            <person name="Izawa M."/>
            <person name="Ohara E."/>
            <person name="Watahiki M."/>
            <person name="Yoneda Y."/>
            <person name="Ishikawa T."/>
            <person name="Ozawa K."/>
            <person name="Tanaka T."/>
            <person name="Matsuura S."/>
            <person name="Kawai J."/>
            <person name="Okazaki Y."/>
            <person name="Muramatsu M."/>
            <person name="Inoue Y."/>
            <person name="Kira A."/>
            <person name="Hayashizaki Y."/>
        </authorList>
    </citation>
    <scope>NUCLEOTIDE SEQUENCE</scope>
    <source>
        <strain evidence="2">C57BL/6J</strain>
        <tissue evidence="2">Retina</tissue>
    </source>
</reference>
<feature type="region of interest" description="Disordered" evidence="1">
    <location>
        <begin position="87"/>
        <end position="111"/>
    </location>
</feature>
<reference evidence="2" key="4">
    <citation type="journal article" date="2001" name="Nature">
        <title>Functional annotation of a full-length mouse cDNA collection.</title>
        <authorList>
            <consortium name="The RIKEN Genome Exploration Research Group Phase II Team and the FANTOM Consortium"/>
        </authorList>
    </citation>
    <scope>NUCLEOTIDE SEQUENCE</scope>
    <source>
        <strain evidence="2">C57BL/6J</strain>
        <tissue evidence="2">Retina</tissue>
    </source>
</reference>
<dbReference type="EMBL" id="AK044672">
    <property type="protein sequence ID" value="BAC32028.1"/>
    <property type="molecule type" value="mRNA"/>
</dbReference>